<evidence type="ECO:0000256" key="4">
    <source>
        <dbReference type="ARBA" id="ARBA00022692"/>
    </source>
</evidence>
<dbReference type="SMART" id="SM00180">
    <property type="entry name" value="EGF_Lam"/>
    <property type="match status" value="3"/>
</dbReference>
<evidence type="ECO:0000256" key="6">
    <source>
        <dbReference type="ARBA" id="ARBA00022737"/>
    </source>
</evidence>
<proteinExistence type="inferred from homology"/>
<dbReference type="GO" id="GO:0005886">
    <property type="term" value="C:plasma membrane"/>
    <property type="evidence" value="ECO:0007669"/>
    <property type="project" value="UniProtKB-SubCell"/>
</dbReference>
<evidence type="ECO:0000313" key="13">
    <source>
        <dbReference type="EMBL" id="KAG9352090.1"/>
    </source>
</evidence>
<evidence type="ECO:0000256" key="10">
    <source>
        <dbReference type="ARBA" id="ARBA00038377"/>
    </source>
</evidence>
<dbReference type="EMBL" id="JAFBMS010000005">
    <property type="protein sequence ID" value="KAG9352090.1"/>
    <property type="molecule type" value="Genomic_DNA"/>
</dbReference>
<dbReference type="PROSITE" id="PS00022">
    <property type="entry name" value="EGF_1"/>
    <property type="match status" value="3"/>
</dbReference>
<comment type="caution">
    <text evidence="11">Lacks conserved residue(s) required for the propagation of feature annotation.</text>
</comment>
<evidence type="ECO:0000259" key="12">
    <source>
        <dbReference type="PROSITE" id="PS50026"/>
    </source>
</evidence>
<dbReference type="PRINTS" id="PR00011">
    <property type="entry name" value="EGFLAMININ"/>
</dbReference>
<comment type="similarity">
    <text evidence="10">Belongs to the MEGF family.</text>
</comment>
<keyword evidence="8" id="KW-0472">Membrane</keyword>
<gene>
    <name evidence="13" type="ORF">JZ751_020503</name>
</gene>
<keyword evidence="7" id="KW-1133">Transmembrane helix</keyword>
<dbReference type="PROSITE" id="PS01186">
    <property type="entry name" value="EGF_2"/>
    <property type="match status" value="1"/>
</dbReference>
<evidence type="ECO:0000256" key="5">
    <source>
        <dbReference type="ARBA" id="ARBA00022729"/>
    </source>
</evidence>
<keyword evidence="2" id="KW-1003">Cell membrane</keyword>
<dbReference type="InterPro" id="IPR002049">
    <property type="entry name" value="LE_dom"/>
</dbReference>
<dbReference type="OrthoDB" id="10268124at2759"/>
<dbReference type="PANTHER" id="PTHR24052:SF13">
    <property type="entry name" value="MULTIPLE EGF LIKE DOMAINS 11"/>
    <property type="match status" value="1"/>
</dbReference>
<dbReference type="PROSITE" id="PS50026">
    <property type="entry name" value="EGF_3"/>
    <property type="match status" value="1"/>
</dbReference>
<dbReference type="Gene3D" id="2.170.300.10">
    <property type="entry name" value="Tie2 ligand-binding domain superfamily"/>
    <property type="match status" value="1"/>
</dbReference>
<evidence type="ECO:0000256" key="2">
    <source>
        <dbReference type="ARBA" id="ARBA00022475"/>
    </source>
</evidence>
<evidence type="ECO:0000256" key="1">
    <source>
        <dbReference type="ARBA" id="ARBA00004162"/>
    </source>
</evidence>
<dbReference type="SMART" id="SM00181">
    <property type="entry name" value="EGF"/>
    <property type="match status" value="3"/>
</dbReference>
<sequence>MSTKRKQTGGFLDTPLGSSPRWQGADCAVPCSSGFWGLGCNQSCLCANGAACDPLEGSCTCSAGWRGEFCDTPCPEGSFGLECQELCDCNHADGCDPVSGYCRCLSGWTGIHCDSVCSEGRWGPNCTITCTCENGGSCSPEDGTCVCAPGYRGTSCKRRYFGSLCNQGKSFLPVGSARSISPHLQKRAMQLLPKCVCLSSNNH</sequence>
<dbReference type="PANTHER" id="PTHR24052">
    <property type="entry name" value="DELTA-RELATED"/>
    <property type="match status" value="1"/>
</dbReference>
<dbReference type="InterPro" id="IPR000742">
    <property type="entry name" value="EGF"/>
</dbReference>
<evidence type="ECO:0000256" key="3">
    <source>
        <dbReference type="ARBA" id="ARBA00022536"/>
    </source>
</evidence>
<dbReference type="Pfam" id="PF00053">
    <property type="entry name" value="EGF_laminin"/>
    <property type="match status" value="1"/>
</dbReference>
<comment type="subcellular location">
    <subcellularLocation>
        <location evidence="1">Cell membrane</location>
        <topology evidence="1">Single-pass membrane protein</topology>
    </subcellularLocation>
</comment>
<evidence type="ECO:0000256" key="7">
    <source>
        <dbReference type="ARBA" id="ARBA00022989"/>
    </source>
</evidence>
<keyword evidence="9 11" id="KW-1015">Disulfide bond</keyword>
<keyword evidence="14" id="KW-1185">Reference proteome</keyword>
<protein>
    <recommendedName>
        <fullName evidence="12">EGF-like domain-containing protein</fullName>
    </recommendedName>
</protein>
<feature type="domain" description="EGF-like" evidence="12">
    <location>
        <begin position="122"/>
        <end position="157"/>
    </location>
</feature>
<comment type="caution">
    <text evidence="13">The sequence shown here is derived from an EMBL/GenBank/DDBJ whole genome shotgun (WGS) entry which is preliminary data.</text>
</comment>
<keyword evidence="3 11" id="KW-0245">EGF-like domain</keyword>
<name>A0A8T2PIS1_9TELE</name>
<reference evidence="13" key="1">
    <citation type="thesis" date="2021" institute="BYU ScholarsArchive" country="Provo, UT, USA">
        <title>Applications of and Algorithms for Genome Assembly and Genomic Analyses with an Emphasis on Marine Teleosts.</title>
        <authorList>
            <person name="Pickett B.D."/>
        </authorList>
    </citation>
    <scope>NUCLEOTIDE SEQUENCE</scope>
    <source>
        <strain evidence="13">HI-2016</strain>
    </source>
</reference>
<organism evidence="13 14">
    <name type="scientific">Albula glossodonta</name>
    <name type="common">roundjaw bonefish</name>
    <dbReference type="NCBI Taxonomy" id="121402"/>
    <lineage>
        <taxon>Eukaryota</taxon>
        <taxon>Metazoa</taxon>
        <taxon>Chordata</taxon>
        <taxon>Craniata</taxon>
        <taxon>Vertebrata</taxon>
        <taxon>Euteleostomi</taxon>
        <taxon>Actinopterygii</taxon>
        <taxon>Neopterygii</taxon>
        <taxon>Teleostei</taxon>
        <taxon>Albuliformes</taxon>
        <taxon>Albulidae</taxon>
        <taxon>Albula</taxon>
    </lineage>
</organism>
<keyword evidence="6" id="KW-0677">Repeat</keyword>
<evidence type="ECO:0000256" key="11">
    <source>
        <dbReference type="PROSITE-ProRule" id="PRU00076"/>
    </source>
</evidence>
<evidence type="ECO:0000256" key="8">
    <source>
        <dbReference type="ARBA" id="ARBA00023136"/>
    </source>
</evidence>
<keyword evidence="5" id="KW-0732">Signal</keyword>
<dbReference type="FunFam" id="2.170.300.10:FF:000007">
    <property type="entry name" value="multiple epidermal growth factor-like domains protein 10"/>
    <property type="match status" value="1"/>
</dbReference>
<feature type="disulfide bond" evidence="11">
    <location>
        <begin position="147"/>
        <end position="156"/>
    </location>
</feature>
<dbReference type="Proteomes" id="UP000824540">
    <property type="component" value="Unassembled WGS sequence"/>
</dbReference>
<accession>A0A8T2PIS1</accession>
<dbReference type="InterPro" id="IPR052485">
    <property type="entry name" value="MEGF_diff_regulators"/>
</dbReference>
<keyword evidence="4" id="KW-0812">Transmembrane</keyword>
<evidence type="ECO:0000313" key="14">
    <source>
        <dbReference type="Proteomes" id="UP000824540"/>
    </source>
</evidence>
<dbReference type="AlphaFoldDB" id="A0A8T2PIS1"/>
<evidence type="ECO:0000256" key="9">
    <source>
        <dbReference type="ARBA" id="ARBA00023157"/>
    </source>
</evidence>